<dbReference type="Gene3D" id="2.60.60.20">
    <property type="entry name" value="PLAT/LH2 domain"/>
    <property type="match status" value="1"/>
</dbReference>
<dbReference type="AlphaFoldDB" id="A0A2D0NEG4"/>
<proteinExistence type="predicted"/>
<name>A0A2D0NEG4_FLAN2</name>
<dbReference type="OrthoDB" id="2751633at2"/>
<sequence length="504" mass="57563">MKVLAVGDSVLWGQGLPEEQKFHVLAVRQIAEALELEPEQLELIFQAHSGAIIKKPSDEHIPDANIPFWQEVPFDLPSIIDQVRLGSYNTEDPEMDLVILNGGINDVDFRVIINPTGSNEDLEQRIRQHCYHDMLELLQETRRLYPRAVIVLTGYYPILSELSNLQILTVFVSVLSLKFGLLGPLLSPLVARRSVQRTRYFYQRQLSWLRRAVGQMHRSGDHRGPGILFAHPAFGPQNCVGGPQSFLFEPRKIQEKTWEQFLSNPLGNVHRLIAGDPMAEQRRVASASLLRDDLLRLITALVASIGHPNAEGARRYAEVVREKYLQHRRISFRSALSKLAGDDKKISIKKLAQKYGLASPTLSLHDLYQYFEIDSIDVTLTTRSSDRAGTDHHVFLRINPEREWRLNETIFEGDLYNDFEAGHTTTYTIDPTNGHPEKRLYLWELREISLILKISTPGLLTEPIGTWEPERVQVAINGYEILNRETHKTLHYLDNTWTAADFGE</sequence>
<dbReference type="SUPFAM" id="SSF49723">
    <property type="entry name" value="Lipase/lipooxygenase domain (PLAT/LH2 domain)"/>
    <property type="match status" value="1"/>
</dbReference>
<dbReference type="EMBL" id="PDUD01000017">
    <property type="protein sequence ID" value="PHN06770.1"/>
    <property type="molecule type" value="Genomic_DNA"/>
</dbReference>
<dbReference type="Gene3D" id="3.40.50.1110">
    <property type="entry name" value="SGNH hydrolase"/>
    <property type="match status" value="1"/>
</dbReference>
<gene>
    <name evidence="1" type="ORF">CRP01_10790</name>
</gene>
<organism evidence="1 2">
    <name type="scientific">Flavilitoribacter nigricans (strain ATCC 23147 / DSM 23189 / NBRC 102662 / NCIMB 1420 / SS-2)</name>
    <name type="common">Lewinella nigricans</name>
    <dbReference type="NCBI Taxonomy" id="1122177"/>
    <lineage>
        <taxon>Bacteria</taxon>
        <taxon>Pseudomonadati</taxon>
        <taxon>Bacteroidota</taxon>
        <taxon>Saprospiria</taxon>
        <taxon>Saprospirales</taxon>
        <taxon>Lewinellaceae</taxon>
        <taxon>Flavilitoribacter</taxon>
    </lineage>
</organism>
<dbReference type="InterPro" id="IPR036392">
    <property type="entry name" value="PLAT/LH2_dom_sf"/>
</dbReference>
<dbReference type="GO" id="GO:0016788">
    <property type="term" value="F:hydrolase activity, acting on ester bonds"/>
    <property type="evidence" value="ECO:0007669"/>
    <property type="project" value="UniProtKB-ARBA"/>
</dbReference>
<evidence type="ECO:0008006" key="3">
    <source>
        <dbReference type="Google" id="ProtNLM"/>
    </source>
</evidence>
<evidence type="ECO:0000313" key="2">
    <source>
        <dbReference type="Proteomes" id="UP000223913"/>
    </source>
</evidence>
<keyword evidence="2" id="KW-1185">Reference proteome</keyword>
<dbReference type="SUPFAM" id="SSF52266">
    <property type="entry name" value="SGNH hydrolase"/>
    <property type="match status" value="1"/>
</dbReference>
<accession>A0A2D0NEG4</accession>
<reference evidence="1 2" key="1">
    <citation type="submission" date="2017-10" db="EMBL/GenBank/DDBJ databases">
        <title>The draft genome sequence of Lewinella nigricans NBRC 102662.</title>
        <authorList>
            <person name="Wang K."/>
        </authorList>
    </citation>
    <scope>NUCLEOTIDE SEQUENCE [LARGE SCALE GENOMIC DNA]</scope>
    <source>
        <strain evidence="1 2">NBRC 102662</strain>
    </source>
</reference>
<comment type="caution">
    <text evidence="1">The sequence shown here is derived from an EMBL/GenBank/DDBJ whole genome shotgun (WGS) entry which is preliminary data.</text>
</comment>
<protein>
    <recommendedName>
        <fullName evidence="3">SGNH hydrolase-type esterase domain-containing protein</fullName>
    </recommendedName>
</protein>
<dbReference type="Proteomes" id="UP000223913">
    <property type="component" value="Unassembled WGS sequence"/>
</dbReference>
<dbReference type="InterPro" id="IPR036514">
    <property type="entry name" value="SGNH_hydro_sf"/>
</dbReference>
<evidence type="ECO:0000313" key="1">
    <source>
        <dbReference type="EMBL" id="PHN06770.1"/>
    </source>
</evidence>
<dbReference type="RefSeq" id="WP_099150025.1">
    <property type="nucleotide sequence ID" value="NZ_PDUD01000017.1"/>
</dbReference>